<gene>
    <name evidence="1" type="ORF">ILYODFUR_027479</name>
</gene>
<keyword evidence="2" id="KW-1185">Reference proteome</keyword>
<sequence length="142" mass="16057">MTSDLHPSHFTLGFKQPHFMLSVLARGSQQDHVICKKKKRNPLVPKPDPLRTEILSIKVMNRTGDKGQSCWSPTCTGNRSDLVPAIRTKLLLCLYINRVAPNKGSLSLYSWSNPHRAPRRTHSFCGLLQVHKTHVDRLGKLP</sequence>
<dbReference type="Proteomes" id="UP001482620">
    <property type="component" value="Unassembled WGS sequence"/>
</dbReference>
<name>A0ABV0VHR6_9TELE</name>
<proteinExistence type="predicted"/>
<comment type="caution">
    <text evidence="1">The sequence shown here is derived from an EMBL/GenBank/DDBJ whole genome shotgun (WGS) entry which is preliminary data.</text>
</comment>
<evidence type="ECO:0000313" key="2">
    <source>
        <dbReference type="Proteomes" id="UP001482620"/>
    </source>
</evidence>
<evidence type="ECO:0000313" key="1">
    <source>
        <dbReference type="EMBL" id="MEQ2256765.1"/>
    </source>
</evidence>
<protein>
    <submittedName>
        <fullName evidence="1">Uncharacterized protein</fullName>
    </submittedName>
</protein>
<organism evidence="1 2">
    <name type="scientific">Ilyodon furcidens</name>
    <name type="common">goldbreast splitfin</name>
    <dbReference type="NCBI Taxonomy" id="33524"/>
    <lineage>
        <taxon>Eukaryota</taxon>
        <taxon>Metazoa</taxon>
        <taxon>Chordata</taxon>
        <taxon>Craniata</taxon>
        <taxon>Vertebrata</taxon>
        <taxon>Euteleostomi</taxon>
        <taxon>Actinopterygii</taxon>
        <taxon>Neopterygii</taxon>
        <taxon>Teleostei</taxon>
        <taxon>Neoteleostei</taxon>
        <taxon>Acanthomorphata</taxon>
        <taxon>Ovalentaria</taxon>
        <taxon>Atherinomorphae</taxon>
        <taxon>Cyprinodontiformes</taxon>
        <taxon>Goodeidae</taxon>
        <taxon>Ilyodon</taxon>
    </lineage>
</organism>
<dbReference type="EMBL" id="JAHRIQ010107892">
    <property type="protein sequence ID" value="MEQ2256765.1"/>
    <property type="molecule type" value="Genomic_DNA"/>
</dbReference>
<reference evidence="1 2" key="1">
    <citation type="submission" date="2021-06" db="EMBL/GenBank/DDBJ databases">
        <authorList>
            <person name="Palmer J.M."/>
        </authorList>
    </citation>
    <scope>NUCLEOTIDE SEQUENCE [LARGE SCALE GENOMIC DNA]</scope>
    <source>
        <strain evidence="2">if_2019</strain>
        <tissue evidence="1">Muscle</tissue>
    </source>
</reference>
<accession>A0ABV0VHR6</accession>